<evidence type="ECO:0000313" key="2">
    <source>
        <dbReference type="Proteomes" id="UP000276215"/>
    </source>
</evidence>
<evidence type="ECO:0000313" key="1">
    <source>
        <dbReference type="EMBL" id="RPB01819.1"/>
    </source>
</evidence>
<dbReference type="AlphaFoldDB" id="A0A3N4JXS7"/>
<proteinExistence type="predicted"/>
<dbReference type="EMBL" id="ML120371">
    <property type="protein sequence ID" value="RPB01819.1"/>
    <property type="molecule type" value="Genomic_DNA"/>
</dbReference>
<reference evidence="1 2" key="1">
    <citation type="journal article" date="2018" name="Nat. Ecol. Evol.">
        <title>Pezizomycetes genomes reveal the molecular basis of ectomycorrhizal truffle lifestyle.</title>
        <authorList>
            <person name="Murat C."/>
            <person name="Payen T."/>
            <person name="Noel B."/>
            <person name="Kuo A."/>
            <person name="Morin E."/>
            <person name="Chen J."/>
            <person name="Kohler A."/>
            <person name="Krizsan K."/>
            <person name="Balestrini R."/>
            <person name="Da Silva C."/>
            <person name="Montanini B."/>
            <person name="Hainaut M."/>
            <person name="Levati E."/>
            <person name="Barry K.W."/>
            <person name="Belfiori B."/>
            <person name="Cichocki N."/>
            <person name="Clum A."/>
            <person name="Dockter R.B."/>
            <person name="Fauchery L."/>
            <person name="Guy J."/>
            <person name="Iotti M."/>
            <person name="Le Tacon F."/>
            <person name="Lindquist E.A."/>
            <person name="Lipzen A."/>
            <person name="Malagnac F."/>
            <person name="Mello A."/>
            <person name="Molinier V."/>
            <person name="Miyauchi S."/>
            <person name="Poulain J."/>
            <person name="Riccioni C."/>
            <person name="Rubini A."/>
            <person name="Sitrit Y."/>
            <person name="Splivallo R."/>
            <person name="Traeger S."/>
            <person name="Wang M."/>
            <person name="Zifcakova L."/>
            <person name="Wipf D."/>
            <person name="Zambonelli A."/>
            <person name="Paolocci F."/>
            <person name="Nowrousian M."/>
            <person name="Ottonello S."/>
            <person name="Baldrian P."/>
            <person name="Spatafora J.W."/>
            <person name="Henrissat B."/>
            <person name="Nagy L.G."/>
            <person name="Aury J.M."/>
            <person name="Wincker P."/>
            <person name="Grigoriev I.V."/>
            <person name="Bonfante P."/>
            <person name="Martin F.M."/>
        </authorList>
    </citation>
    <scope>NUCLEOTIDE SEQUENCE [LARGE SCALE GENOMIC DNA]</scope>
    <source>
        <strain evidence="1 2">120613-1</strain>
    </source>
</reference>
<sequence length="178" mass="19698">MGAQICTDDLPYKFLIPVFRFFMPVTCRSTCMNANSMSGYLHNFLARMRVRKQKKRKTAIVKKKGWKKENHLGKNKYQDGGAGAGGGHGATNACLTNRRKRILRQTREITGMAKLRGSLGLVGFSGTSSIILGGVIKKKKKTENITLVSIKICMGSAEIVFHYLLYPPSTTTTIITLP</sequence>
<keyword evidence="2" id="KW-1185">Reference proteome</keyword>
<dbReference type="Proteomes" id="UP000276215">
    <property type="component" value="Unassembled WGS sequence"/>
</dbReference>
<organism evidence="1 2">
    <name type="scientific">Choiromyces venosus 120613-1</name>
    <dbReference type="NCBI Taxonomy" id="1336337"/>
    <lineage>
        <taxon>Eukaryota</taxon>
        <taxon>Fungi</taxon>
        <taxon>Dikarya</taxon>
        <taxon>Ascomycota</taxon>
        <taxon>Pezizomycotina</taxon>
        <taxon>Pezizomycetes</taxon>
        <taxon>Pezizales</taxon>
        <taxon>Tuberaceae</taxon>
        <taxon>Choiromyces</taxon>
    </lineage>
</organism>
<protein>
    <submittedName>
        <fullName evidence="1">Uncharacterized protein</fullName>
    </submittedName>
</protein>
<accession>A0A3N4JXS7</accession>
<name>A0A3N4JXS7_9PEZI</name>
<gene>
    <name evidence="1" type="ORF">L873DRAFT_604970</name>
</gene>